<proteinExistence type="predicted"/>
<sequence length="514" mass="48897">MLTIAATLAVTGGPAAAHAGGLTATDARGRVVSVTPAVPGLEITAIESGARLRLRNGTPDPVTIKPGGGTATPSTIPPGAELTWIDERSTPDGRSVAAGETVEWTVPLDMGGTEVVVTGVLVGEQSPTAAIWWLASVLTGATIILLARRTRRADRLLATAGTLAATASIIHVTGSTLAVESAPPAGTFLNAAGINLLAWPLIIGGAVTTFRGRAAGVLAVCGGAALTAVFVLPDVTSFHRAVLPFEGPAALERILVVLALGLGIGVAVAGAGVLRDLAQKATPDTPTTADTPTTTDTPAADPATSADARSAGEPSNTVAHTQPPVARTLPCAEPPVARAVPGAEPVADRVVIHAEKPAALSEDPTSDRAEPDSGGRNSDGGRNTNGGANGGGGGNTDADGDGGGGNTDGGGDGGGGNTDGGGNGDGDGGGNGGGGNGCGTTKGGGNGGGGGNGDGDGGGNGGGGNGCGTTKGGRNGGCGGNTDGGGGGNGGGNTKGGGDGGVAVMEQPPTADRA</sequence>
<organism evidence="4 5">
    <name type="scientific">Actinoplanes subglobosus</name>
    <dbReference type="NCBI Taxonomy" id="1547892"/>
    <lineage>
        <taxon>Bacteria</taxon>
        <taxon>Bacillati</taxon>
        <taxon>Actinomycetota</taxon>
        <taxon>Actinomycetes</taxon>
        <taxon>Micromonosporales</taxon>
        <taxon>Micromonosporaceae</taxon>
        <taxon>Actinoplanes</taxon>
    </lineage>
</organism>
<feature type="transmembrane region" description="Helical" evidence="2">
    <location>
        <begin position="130"/>
        <end position="147"/>
    </location>
</feature>
<keyword evidence="2" id="KW-0812">Transmembrane</keyword>
<evidence type="ECO:0000256" key="3">
    <source>
        <dbReference type="SAM" id="SignalP"/>
    </source>
</evidence>
<feature type="transmembrane region" description="Helical" evidence="2">
    <location>
        <begin position="214"/>
        <end position="233"/>
    </location>
</feature>
<comment type="caution">
    <text evidence="4">The sequence shown here is derived from an EMBL/GenBank/DDBJ whole genome shotgun (WGS) entry which is preliminary data.</text>
</comment>
<protein>
    <submittedName>
        <fullName evidence="4">Uncharacterized protein</fullName>
    </submittedName>
</protein>
<feature type="chain" id="PRO_5047224690" evidence="3">
    <location>
        <begin position="20"/>
        <end position="514"/>
    </location>
</feature>
<dbReference type="Proteomes" id="UP001595867">
    <property type="component" value="Unassembled WGS sequence"/>
</dbReference>
<evidence type="ECO:0000256" key="1">
    <source>
        <dbReference type="SAM" id="MobiDB-lite"/>
    </source>
</evidence>
<accession>A0ABV8IXW0</accession>
<keyword evidence="2" id="KW-1133">Transmembrane helix</keyword>
<evidence type="ECO:0000313" key="4">
    <source>
        <dbReference type="EMBL" id="MFC4069097.1"/>
    </source>
</evidence>
<evidence type="ECO:0000313" key="5">
    <source>
        <dbReference type="Proteomes" id="UP001595867"/>
    </source>
</evidence>
<dbReference type="RefSeq" id="WP_378069993.1">
    <property type="nucleotide sequence ID" value="NZ_JBHSBL010000020.1"/>
</dbReference>
<feature type="transmembrane region" description="Helical" evidence="2">
    <location>
        <begin position="156"/>
        <end position="179"/>
    </location>
</feature>
<feature type="transmembrane region" description="Helical" evidence="2">
    <location>
        <begin position="185"/>
        <end position="207"/>
    </location>
</feature>
<feature type="region of interest" description="Disordered" evidence="1">
    <location>
        <begin position="355"/>
        <end position="514"/>
    </location>
</feature>
<feature type="signal peptide" evidence="3">
    <location>
        <begin position="1"/>
        <end position="19"/>
    </location>
</feature>
<keyword evidence="2" id="KW-0472">Membrane</keyword>
<feature type="region of interest" description="Disordered" evidence="1">
    <location>
        <begin position="56"/>
        <end position="80"/>
    </location>
</feature>
<feature type="transmembrane region" description="Helical" evidence="2">
    <location>
        <begin position="253"/>
        <end position="274"/>
    </location>
</feature>
<feature type="region of interest" description="Disordered" evidence="1">
    <location>
        <begin position="282"/>
        <end position="329"/>
    </location>
</feature>
<keyword evidence="3" id="KW-0732">Signal</keyword>
<dbReference type="EMBL" id="JBHSBL010000020">
    <property type="protein sequence ID" value="MFC4069097.1"/>
    <property type="molecule type" value="Genomic_DNA"/>
</dbReference>
<feature type="compositionally biased region" description="Gly residues" evidence="1">
    <location>
        <begin position="383"/>
        <end position="501"/>
    </location>
</feature>
<name>A0ABV8IXW0_9ACTN</name>
<feature type="compositionally biased region" description="Low complexity" evidence="1">
    <location>
        <begin position="282"/>
        <end position="308"/>
    </location>
</feature>
<evidence type="ECO:0000256" key="2">
    <source>
        <dbReference type="SAM" id="Phobius"/>
    </source>
</evidence>
<keyword evidence="5" id="KW-1185">Reference proteome</keyword>
<gene>
    <name evidence="4" type="ORF">ACFO0C_29545</name>
</gene>
<reference evidence="5" key="1">
    <citation type="journal article" date="2019" name="Int. J. Syst. Evol. Microbiol.">
        <title>The Global Catalogue of Microorganisms (GCM) 10K type strain sequencing project: providing services to taxonomists for standard genome sequencing and annotation.</title>
        <authorList>
            <consortium name="The Broad Institute Genomics Platform"/>
            <consortium name="The Broad Institute Genome Sequencing Center for Infectious Disease"/>
            <person name="Wu L."/>
            <person name="Ma J."/>
        </authorList>
    </citation>
    <scope>NUCLEOTIDE SEQUENCE [LARGE SCALE GENOMIC DNA]</scope>
    <source>
        <strain evidence="5">TBRC 5832</strain>
    </source>
</reference>